<accession>A0A4R3KJ08</accession>
<reference evidence="2 3" key="1">
    <citation type="submission" date="2019-03" db="EMBL/GenBank/DDBJ databases">
        <title>Genomic Encyclopedia of Type Strains, Phase IV (KMG-IV): sequencing the most valuable type-strain genomes for metagenomic binning, comparative biology and taxonomic classification.</title>
        <authorList>
            <person name="Goeker M."/>
        </authorList>
    </citation>
    <scope>NUCLEOTIDE SEQUENCE [LARGE SCALE GENOMIC DNA]</scope>
    <source>
        <strain evidence="2 3">DSM 23802</strain>
    </source>
</reference>
<evidence type="ECO:0000313" key="2">
    <source>
        <dbReference type="EMBL" id="TCS83108.1"/>
    </source>
</evidence>
<sequence length="109" mass="12829">MNIENMNQSKYDRVKLENNILKRDREFSDVGTVESQRDNLLPEEFPEGPYGSPINRSLEKDTPYLESQRATSNFTYEYKQFHEGIERQEPNAHPTHDNPDKNNEHSPSF</sequence>
<organism evidence="2 3">
    <name type="scientific">Tepidibacillus fermentans</name>
    <dbReference type="NCBI Taxonomy" id="1281767"/>
    <lineage>
        <taxon>Bacteria</taxon>
        <taxon>Bacillati</taxon>
        <taxon>Bacillota</taxon>
        <taxon>Bacilli</taxon>
        <taxon>Bacillales</taxon>
        <taxon>Bacillaceae</taxon>
        <taxon>Tepidibacillus</taxon>
    </lineage>
</organism>
<protein>
    <submittedName>
        <fullName evidence="2">Uncharacterized protein</fullName>
    </submittedName>
</protein>
<comment type="caution">
    <text evidence="2">The sequence shown here is derived from an EMBL/GenBank/DDBJ whole genome shotgun (WGS) entry which is preliminary data.</text>
</comment>
<dbReference type="AlphaFoldDB" id="A0A4R3KJ08"/>
<evidence type="ECO:0000313" key="3">
    <source>
        <dbReference type="Proteomes" id="UP000295788"/>
    </source>
</evidence>
<name>A0A4R3KJ08_9BACI</name>
<feature type="region of interest" description="Disordered" evidence="1">
    <location>
        <begin position="29"/>
        <end position="62"/>
    </location>
</feature>
<gene>
    <name evidence="2" type="ORF">EDD72_10634</name>
</gene>
<keyword evidence="3" id="KW-1185">Reference proteome</keyword>
<evidence type="ECO:0000256" key="1">
    <source>
        <dbReference type="SAM" id="MobiDB-lite"/>
    </source>
</evidence>
<feature type="region of interest" description="Disordered" evidence="1">
    <location>
        <begin position="81"/>
        <end position="109"/>
    </location>
</feature>
<proteinExistence type="predicted"/>
<dbReference type="EMBL" id="SMAB01000006">
    <property type="protein sequence ID" value="TCS83108.1"/>
    <property type="molecule type" value="Genomic_DNA"/>
</dbReference>
<dbReference type="Proteomes" id="UP000295788">
    <property type="component" value="Unassembled WGS sequence"/>
</dbReference>